<dbReference type="WBParaSite" id="Gr19_v10_g14642.t1">
    <property type="protein sequence ID" value="Gr19_v10_g14642.t1"/>
    <property type="gene ID" value="Gr19_v10_g14642"/>
</dbReference>
<name>A0A914H6J1_GLORO</name>
<sequence>MPPLIALPSMPSPTLAPTCLCVCTDIRISADISGYGRIKDMKNPLIRIYPLYIRGYPDMGFWKIRALEAEQESIVTSAATVSSNFFKASADFSTPDQSFHCDELSRNTQLGNYLAPDLALLRQFSPNVLSNCAKLRVVHSVDISDFPKFPAYDSVGASSGQALAKWLYTPRGDGLPKVLQCFYCLTGVQRVKEQFLTSTVPANFINCLLHGTYCSYRETFELRNNLMGEQLCPTERDDAKWAKWEQEAVEWDWRRLENRVFIHCINDRDIGDDRLLYANEVFE</sequence>
<evidence type="ECO:0000313" key="2">
    <source>
        <dbReference type="WBParaSite" id="Gr19_v10_g14642.t1"/>
    </source>
</evidence>
<reference evidence="2" key="1">
    <citation type="submission" date="2022-11" db="UniProtKB">
        <authorList>
            <consortium name="WormBaseParasite"/>
        </authorList>
    </citation>
    <scope>IDENTIFICATION</scope>
</reference>
<organism evidence="1 2">
    <name type="scientific">Globodera rostochiensis</name>
    <name type="common">Golden nematode worm</name>
    <name type="synonym">Heterodera rostochiensis</name>
    <dbReference type="NCBI Taxonomy" id="31243"/>
    <lineage>
        <taxon>Eukaryota</taxon>
        <taxon>Metazoa</taxon>
        <taxon>Ecdysozoa</taxon>
        <taxon>Nematoda</taxon>
        <taxon>Chromadorea</taxon>
        <taxon>Rhabditida</taxon>
        <taxon>Tylenchina</taxon>
        <taxon>Tylenchomorpha</taxon>
        <taxon>Tylenchoidea</taxon>
        <taxon>Heteroderidae</taxon>
        <taxon>Heteroderinae</taxon>
        <taxon>Globodera</taxon>
    </lineage>
</organism>
<protein>
    <submittedName>
        <fullName evidence="2">Uncharacterized protein</fullName>
    </submittedName>
</protein>
<dbReference type="AlphaFoldDB" id="A0A914H6J1"/>
<accession>A0A914H6J1</accession>
<evidence type="ECO:0000313" key="1">
    <source>
        <dbReference type="Proteomes" id="UP000887572"/>
    </source>
</evidence>
<keyword evidence="1" id="KW-1185">Reference proteome</keyword>
<dbReference type="Proteomes" id="UP000887572">
    <property type="component" value="Unplaced"/>
</dbReference>
<proteinExistence type="predicted"/>